<evidence type="ECO:0000313" key="6">
    <source>
        <dbReference type="Proteomes" id="UP000050502"/>
    </source>
</evidence>
<dbReference type="PROSITE" id="PS50206">
    <property type="entry name" value="RHODANESE_3"/>
    <property type="match status" value="1"/>
</dbReference>
<evidence type="ECO:0000259" key="2">
    <source>
        <dbReference type="PROSITE" id="PS50206"/>
    </source>
</evidence>
<gene>
    <name evidence="3" type="ORF">ARMA_0090</name>
    <name evidence="4" type="ORF">SE16_08365</name>
</gene>
<proteinExistence type="predicted"/>
<reference evidence="4 6" key="2">
    <citation type="submission" date="2015-07" db="EMBL/GenBank/DDBJ databases">
        <title>Whole genome sequence of Ardenticatena maritima DSM 23922.</title>
        <authorList>
            <person name="Hemp J."/>
            <person name="Ward L.M."/>
            <person name="Pace L.A."/>
            <person name="Fischer W.W."/>
        </authorList>
    </citation>
    <scope>NUCLEOTIDE SEQUENCE [LARGE SCALE GENOMIC DNA]</scope>
    <source>
        <strain evidence="4 6">110S</strain>
    </source>
</reference>
<dbReference type="PANTHER" id="PTHR43031:SF1">
    <property type="entry name" value="PYRIDINE NUCLEOTIDE-DISULPHIDE OXIDOREDUCTASE"/>
    <property type="match status" value="1"/>
</dbReference>
<dbReference type="SMART" id="SM00450">
    <property type="entry name" value="RHOD"/>
    <property type="match status" value="1"/>
</dbReference>
<keyword evidence="5" id="KW-1185">Reference proteome</keyword>
<keyword evidence="1" id="KW-0732">Signal</keyword>
<evidence type="ECO:0000313" key="3">
    <source>
        <dbReference type="EMBL" id="GAP61667.1"/>
    </source>
</evidence>
<dbReference type="EMBL" id="LGKN01000005">
    <property type="protein sequence ID" value="KPL87630.1"/>
    <property type="molecule type" value="Genomic_DNA"/>
</dbReference>
<dbReference type="AlphaFoldDB" id="A0A0M9UBD7"/>
<accession>A0A0M9UBD7</accession>
<evidence type="ECO:0000313" key="4">
    <source>
        <dbReference type="EMBL" id="KPL87630.1"/>
    </source>
</evidence>
<dbReference type="Gene3D" id="3.40.250.10">
    <property type="entry name" value="Rhodanese-like domain"/>
    <property type="match status" value="1"/>
</dbReference>
<reference evidence="3 5" key="1">
    <citation type="journal article" date="2015" name="Genome Announc.">
        <title>Draft Genome Sequence of a Heterotrophic Facultative Anaerobic Thermophilic Bacterium, Ardenticatena maritima Strain 110ST.</title>
        <authorList>
            <person name="Kawaichi S."/>
            <person name="Yoshida T."/>
            <person name="Sako Y."/>
            <person name="Nakamura R."/>
        </authorList>
    </citation>
    <scope>NUCLEOTIDE SEQUENCE [LARGE SCALE GENOMIC DNA]</scope>
    <source>
        <strain evidence="3 5">110S</strain>
    </source>
</reference>
<feature type="domain" description="Rhodanese" evidence="2">
    <location>
        <begin position="48"/>
        <end position="138"/>
    </location>
</feature>
<dbReference type="EMBL" id="BBZA01000004">
    <property type="protein sequence ID" value="GAP61667.1"/>
    <property type="molecule type" value="Genomic_DNA"/>
</dbReference>
<dbReference type="PROSITE" id="PS51257">
    <property type="entry name" value="PROKAR_LIPOPROTEIN"/>
    <property type="match status" value="1"/>
</dbReference>
<dbReference type="InterPro" id="IPR001763">
    <property type="entry name" value="Rhodanese-like_dom"/>
</dbReference>
<dbReference type="OrthoDB" id="9800872at2"/>
<dbReference type="Proteomes" id="UP000050502">
    <property type="component" value="Unassembled WGS sequence"/>
</dbReference>
<reference evidence="5" key="3">
    <citation type="submission" date="2015-08" db="EMBL/GenBank/DDBJ databases">
        <title>Draft Genome Sequence of a Heterotrophic Facultative Anaerobic Bacterium Ardenticatena maritima Strain 110S.</title>
        <authorList>
            <person name="Kawaichi S."/>
            <person name="Yoshida T."/>
            <person name="Sako Y."/>
            <person name="Nakamura R."/>
        </authorList>
    </citation>
    <scope>NUCLEOTIDE SEQUENCE [LARGE SCALE GENOMIC DNA]</scope>
    <source>
        <strain evidence="5">110S</strain>
    </source>
</reference>
<comment type="caution">
    <text evidence="3">The sequence shown here is derived from an EMBL/GenBank/DDBJ whole genome shotgun (WGS) entry which is preliminary data.</text>
</comment>
<sequence>MKRIVWQLLAFLLVLVGGAVACSSDTASGTFETVTPKEGLTLIREHKDDPNFVILDVRTPEEFAGGHLEGAINIDFYAPDFEQQLAQLDKSKTYFVYCRSGNRSGQTIPIMKKLGFQQVYELRGGIAQWVRQGLPLNP</sequence>
<dbReference type="RefSeq" id="WP_082373750.1">
    <property type="nucleotide sequence ID" value="NZ_BBZA01000004.1"/>
</dbReference>
<dbReference type="Proteomes" id="UP000037784">
    <property type="component" value="Unassembled WGS sequence"/>
</dbReference>
<feature type="signal peptide" evidence="1">
    <location>
        <begin position="1"/>
        <end position="21"/>
    </location>
</feature>
<dbReference type="SUPFAM" id="SSF52821">
    <property type="entry name" value="Rhodanese/Cell cycle control phosphatase"/>
    <property type="match status" value="1"/>
</dbReference>
<dbReference type="Pfam" id="PF00581">
    <property type="entry name" value="Rhodanese"/>
    <property type="match status" value="1"/>
</dbReference>
<dbReference type="InParanoid" id="A0A0M9UBD7"/>
<dbReference type="PANTHER" id="PTHR43031">
    <property type="entry name" value="FAD-DEPENDENT OXIDOREDUCTASE"/>
    <property type="match status" value="1"/>
</dbReference>
<dbReference type="STRING" id="872965.SE16_08365"/>
<evidence type="ECO:0000256" key="1">
    <source>
        <dbReference type="SAM" id="SignalP"/>
    </source>
</evidence>
<dbReference type="CDD" id="cd00158">
    <property type="entry name" value="RHOD"/>
    <property type="match status" value="1"/>
</dbReference>
<protein>
    <recommendedName>
        <fullName evidence="2">Rhodanese domain-containing protein</fullName>
    </recommendedName>
</protein>
<organism evidence="3 5">
    <name type="scientific">Ardenticatena maritima</name>
    <dbReference type="NCBI Taxonomy" id="872965"/>
    <lineage>
        <taxon>Bacteria</taxon>
        <taxon>Bacillati</taxon>
        <taxon>Chloroflexota</taxon>
        <taxon>Ardenticatenia</taxon>
        <taxon>Ardenticatenales</taxon>
        <taxon>Ardenticatenaceae</taxon>
        <taxon>Ardenticatena</taxon>
    </lineage>
</organism>
<name>A0A0M9UBD7_9CHLR</name>
<feature type="chain" id="PRO_5010428784" description="Rhodanese domain-containing protein" evidence="1">
    <location>
        <begin position="22"/>
        <end position="138"/>
    </location>
</feature>
<evidence type="ECO:0000313" key="5">
    <source>
        <dbReference type="Proteomes" id="UP000037784"/>
    </source>
</evidence>
<dbReference type="InterPro" id="IPR036873">
    <property type="entry name" value="Rhodanese-like_dom_sf"/>
</dbReference>
<dbReference type="InterPro" id="IPR050229">
    <property type="entry name" value="GlpE_sulfurtransferase"/>
</dbReference>